<reference evidence="8 9" key="1">
    <citation type="journal article" date="2014" name="Genome Biol. Evol.">
        <title>The secreted proteins of Achlya hypogyna and Thraustotheca clavata identify the ancestral oomycete secretome and reveal gene acquisitions by horizontal gene transfer.</title>
        <authorList>
            <person name="Misner I."/>
            <person name="Blouin N."/>
            <person name="Leonard G."/>
            <person name="Richards T.A."/>
            <person name="Lane C.E."/>
        </authorList>
    </citation>
    <scope>NUCLEOTIDE SEQUENCE [LARGE SCALE GENOMIC DNA]</scope>
    <source>
        <strain evidence="8 9">ATCC 48635</strain>
    </source>
</reference>
<feature type="transmembrane region" description="Helical" evidence="7">
    <location>
        <begin position="501"/>
        <end position="518"/>
    </location>
</feature>
<feature type="transmembrane region" description="Helical" evidence="7">
    <location>
        <begin position="463"/>
        <end position="481"/>
    </location>
</feature>
<evidence type="ECO:0000256" key="7">
    <source>
        <dbReference type="SAM" id="Phobius"/>
    </source>
</evidence>
<proteinExistence type="predicted"/>
<feature type="transmembrane region" description="Helical" evidence="7">
    <location>
        <begin position="401"/>
        <end position="422"/>
    </location>
</feature>
<feature type="transmembrane region" description="Helical" evidence="7">
    <location>
        <begin position="152"/>
        <end position="173"/>
    </location>
</feature>
<feature type="transmembrane region" description="Helical" evidence="7">
    <location>
        <begin position="428"/>
        <end position="451"/>
    </location>
</feature>
<dbReference type="PANTHER" id="PTHR19432">
    <property type="entry name" value="SUGAR TRANSPORTER"/>
    <property type="match status" value="1"/>
</dbReference>
<accession>A0A1V9ZF98</accession>
<keyword evidence="9" id="KW-1185">Reference proteome</keyword>
<feature type="transmembrane region" description="Helical" evidence="7">
    <location>
        <begin position="251"/>
        <end position="274"/>
    </location>
</feature>
<evidence type="ECO:0000313" key="9">
    <source>
        <dbReference type="Proteomes" id="UP000243579"/>
    </source>
</evidence>
<feature type="transmembrane region" description="Helical" evidence="7">
    <location>
        <begin position="123"/>
        <end position="140"/>
    </location>
</feature>
<dbReference type="SUPFAM" id="SSF103473">
    <property type="entry name" value="MFS general substrate transporter"/>
    <property type="match status" value="1"/>
</dbReference>
<dbReference type="AlphaFoldDB" id="A0A1V9ZF98"/>
<evidence type="ECO:0000256" key="6">
    <source>
        <dbReference type="SAM" id="MobiDB-lite"/>
    </source>
</evidence>
<evidence type="ECO:0000256" key="5">
    <source>
        <dbReference type="ARBA" id="ARBA00023136"/>
    </source>
</evidence>
<evidence type="ECO:0000256" key="3">
    <source>
        <dbReference type="ARBA" id="ARBA00022692"/>
    </source>
</evidence>
<comment type="caution">
    <text evidence="8">The sequence shown here is derived from an EMBL/GenBank/DDBJ whole genome shotgun (WGS) entry which is preliminary data.</text>
</comment>
<dbReference type="GO" id="GO:0008506">
    <property type="term" value="F:sucrose:proton symporter activity"/>
    <property type="evidence" value="ECO:0007669"/>
    <property type="project" value="TreeGrafter"/>
</dbReference>
<evidence type="ECO:0000256" key="4">
    <source>
        <dbReference type="ARBA" id="ARBA00022989"/>
    </source>
</evidence>
<dbReference type="OrthoDB" id="28755at2759"/>
<dbReference type="EMBL" id="JNBR01000137">
    <property type="protein sequence ID" value="OQR96642.1"/>
    <property type="molecule type" value="Genomic_DNA"/>
</dbReference>
<dbReference type="PANTHER" id="PTHR19432:SF35">
    <property type="entry name" value="SOLUTE CARRIER FAMILY 45 MEMBER 3 ISOFORM X1"/>
    <property type="match status" value="1"/>
</dbReference>
<keyword evidence="2" id="KW-0813">Transport</keyword>
<feature type="transmembrane region" description="Helical" evidence="7">
    <location>
        <begin position="87"/>
        <end position="111"/>
    </location>
</feature>
<dbReference type="Proteomes" id="UP000243579">
    <property type="component" value="Unassembled WGS sequence"/>
</dbReference>
<feature type="compositionally biased region" description="Basic and acidic residues" evidence="6">
    <location>
        <begin position="1"/>
        <end position="13"/>
    </location>
</feature>
<protein>
    <submittedName>
        <fullName evidence="8">Transmembrane protein</fullName>
    </submittedName>
</protein>
<name>A0A1V9ZF98_ACHHY</name>
<dbReference type="GO" id="GO:0016020">
    <property type="term" value="C:membrane"/>
    <property type="evidence" value="ECO:0007669"/>
    <property type="project" value="UniProtKB-SubCell"/>
</dbReference>
<organism evidence="8 9">
    <name type="scientific">Achlya hypogyna</name>
    <name type="common">Oomycete</name>
    <name type="synonym">Protoachlya hypogyna</name>
    <dbReference type="NCBI Taxonomy" id="1202772"/>
    <lineage>
        <taxon>Eukaryota</taxon>
        <taxon>Sar</taxon>
        <taxon>Stramenopiles</taxon>
        <taxon>Oomycota</taxon>
        <taxon>Saprolegniomycetes</taxon>
        <taxon>Saprolegniales</taxon>
        <taxon>Achlyaceae</taxon>
        <taxon>Achlya</taxon>
    </lineage>
</organism>
<dbReference type="InterPro" id="IPR036259">
    <property type="entry name" value="MFS_trans_sf"/>
</dbReference>
<evidence type="ECO:0000256" key="1">
    <source>
        <dbReference type="ARBA" id="ARBA00004141"/>
    </source>
</evidence>
<keyword evidence="4 7" id="KW-1133">Transmembrane helix</keyword>
<gene>
    <name evidence="8" type="ORF">ACHHYP_14442</name>
</gene>
<feature type="transmembrane region" description="Helical" evidence="7">
    <location>
        <begin position="221"/>
        <end position="239"/>
    </location>
</feature>
<comment type="subcellular location">
    <subcellularLocation>
        <location evidence="1">Membrane</location>
        <topology evidence="1">Multi-pass membrane protein</topology>
    </subcellularLocation>
</comment>
<evidence type="ECO:0000313" key="8">
    <source>
        <dbReference type="EMBL" id="OQR96642.1"/>
    </source>
</evidence>
<feature type="region of interest" description="Disordered" evidence="6">
    <location>
        <begin position="1"/>
        <end position="20"/>
    </location>
</feature>
<keyword evidence="3 7" id="KW-0812">Transmembrane</keyword>
<feature type="transmembrane region" description="Helical" evidence="7">
    <location>
        <begin position="179"/>
        <end position="200"/>
    </location>
</feature>
<keyword evidence="5 7" id="KW-0472">Membrane</keyword>
<evidence type="ECO:0000256" key="2">
    <source>
        <dbReference type="ARBA" id="ARBA00022448"/>
    </source>
</evidence>
<sequence length="522" mass="57586">MEPGDRSLDDRASSAHSVNVSDDHRVDLSSVTQEWEHHSKESLVDLQGISEDVTPPLLTSYVRAETQRADSGRKVTSWRKRPILRSLVLAVPWVGLTLLNCTVFELLTSFLTSLGVAKFIPRYLPPFYTFFVAPLIGGHSDRSYSKWGRRNGTMLVATCLIVVSVLLFGGSQHVFGDHLVFHILNVVVLIHGSVTMELVLRTRLFDEIPRGYQVHAQACGSIWHSVGVAIGMLILGGGTEVVYGDEINRANLFQTCCIVAAVVTVTVAISIYLMPEKPQDISTRRITTVGHMVSEIWDTLVSAPYELRLLCVLQLFLWMAWSSFDNQKFKWWGSNVYAGCPTLSSSTSSEPCTQAQVDNYVAGLNEANSAVQGISASELIATLGFMLLTPANPSSTRLHRLTYGFMFFGVVMFAVAVIVGSASHTVSFVSFVCVGTFYSAIYIFPYAVTGVIAKDLMDAPRKFNNNGIYAALLMQFIYAGQFVVEEYNASSLSSLGSSNTMALPVLLFILSFLFMFNFKFEL</sequence>